<feature type="compositionally biased region" description="Pro residues" evidence="1">
    <location>
        <begin position="155"/>
        <end position="190"/>
    </location>
</feature>
<reference evidence="4" key="1">
    <citation type="submission" date="2017-02" db="UniProtKB">
        <authorList>
            <consortium name="WormBaseParasite"/>
        </authorList>
    </citation>
    <scope>IDENTIFICATION</scope>
</reference>
<evidence type="ECO:0000313" key="3">
    <source>
        <dbReference type="Proteomes" id="UP000274131"/>
    </source>
</evidence>
<organism evidence="4">
    <name type="scientific">Enterobius vermicularis</name>
    <name type="common">Human pinworm</name>
    <dbReference type="NCBI Taxonomy" id="51028"/>
    <lineage>
        <taxon>Eukaryota</taxon>
        <taxon>Metazoa</taxon>
        <taxon>Ecdysozoa</taxon>
        <taxon>Nematoda</taxon>
        <taxon>Chromadorea</taxon>
        <taxon>Rhabditida</taxon>
        <taxon>Spirurina</taxon>
        <taxon>Oxyuridomorpha</taxon>
        <taxon>Oxyuroidea</taxon>
        <taxon>Oxyuridae</taxon>
        <taxon>Enterobius</taxon>
    </lineage>
</organism>
<dbReference type="WBParaSite" id="EVEC_0001232601-mRNA-1">
    <property type="protein sequence ID" value="EVEC_0001232601-mRNA-1"/>
    <property type="gene ID" value="EVEC_0001232601"/>
</dbReference>
<keyword evidence="3" id="KW-1185">Reference proteome</keyword>
<dbReference type="EMBL" id="UXUI01012233">
    <property type="protein sequence ID" value="VDD96781.1"/>
    <property type="molecule type" value="Genomic_DNA"/>
</dbReference>
<accession>A0A0N4VMY6</accession>
<gene>
    <name evidence="2" type="ORF">EVEC_LOCUS11532</name>
</gene>
<feature type="region of interest" description="Disordered" evidence="1">
    <location>
        <begin position="152"/>
        <end position="192"/>
    </location>
</feature>
<evidence type="ECO:0000313" key="4">
    <source>
        <dbReference type="WBParaSite" id="EVEC_0001232601-mRNA-1"/>
    </source>
</evidence>
<proteinExistence type="predicted"/>
<reference evidence="2 3" key="2">
    <citation type="submission" date="2018-10" db="EMBL/GenBank/DDBJ databases">
        <authorList>
            <consortium name="Pathogen Informatics"/>
        </authorList>
    </citation>
    <scope>NUCLEOTIDE SEQUENCE [LARGE SCALE GENOMIC DNA]</scope>
</reference>
<name>A0A0N4VMY6_ENTVE</name>
<evidence type="ECO:0000256" key="1">
    <source>
        <dbReference type="SAM" id="MobiDB-lite"/>
    </source>
</evidence>
<sequence length="628" mass="70108">MSSTIDADTKLSKTNNMPQFYSAEDLNNIIENLRQLRGSTRSKASTDSDLASRSHLSAIRNHHQRKQRGRQRCNSIDKAIPYNYIGLFSAGFHRYSTIVSSGSHCGSSEGNNIGRSTEVNKKNSVLCSTEKRKFLIGNSDSKALNQTEQRSRLLLPPPPPSLPPPSPPSSSPPSPRSLPPPRAPPPPPPLRHILEKRSLCVSSRKKVPIIFNKNSTFCNLKTTKPLESRKSHQSDNFTSNSLLSLPASPALHQSSGKFCAKFEAKFGPESSGVTNPEPEPDAVCDLSVDNDDCDSVAAEVSAPYTKSAKRHSLSLENCSVKSFSISGARKNQLKYLERCSSCPPEEISDSRKKLEKYFNINILEKTVKNRKTKRFWRSLNVLFKSDKSKSLHFREITLQPSQTSLNSVMTSSEFGSLSLQQIGHPPDRNHSFEQLPEFTDSANNVYAELPCQGRQRSKRSKHSKKDMLNFFTTETRNLKIDEGFLVKASSKGRLNKLTKCDKLQHLPPKCSSAKIHHKRSISRSYDQLAELAISTLASHSSSRKQQAFSQMLRSNTDAHLNHVPYNTPVFWTPRPIRSRGTGAVERRLRRGTTTLFNGSLCSTGPLSTPINEMDNGIFVFSINFLSFF</sequence>
<evidence type="ECO:0000313" key="2">
    <source>
        <dbReference type="EMBL" id="VDD96781.1"/>
    </source>
</evidence>
<dbReference type="AlphaFoldDB" id="A0A0N4VMY6"/>
<feature type="region of interest" description="Disordered" evidence="1">
    <location>
        <begin position="38"/>
        <end position="72"/>
    </location>
</feature>
<protein>
    <submittedName>
        <fullName evidence="4">SH2 domain-containing protein</fullName>
    </submittedName>
</protein>
<feature type="compositionally biased region" description="Basic residues" evidence="1">
    <location>
        <begin position="60"/>
        <end position="71"/>
    </location>
</feature>
<dbReference type="Proteomes" id="UP000274131">
    <property type="component" value="Unassembled WGS sequence"/>
</dbReference>